<accession>A0A2S5SUV9</accession>
<dbReference type="CDD" id="cd16833">
    <property type="entry name" value="YfiH"/>
    <property type="match status" value="1"/>
</dbReference>
<dbReference type="SUPFAM" id="SSF64438">
    <property type="entry name" value="CNF1/YfiH-like putative cysteine hydrolases"/>
    <property type="match status" value="1"/>
</dbReference>
<keyword evidence="3" id="KW-0808">Transferase</keyword>
<evidence type="ECO:0000313" key="11">
    <source>
        <dbReference type="EMBL" id="PPE66525.1"/>
    </source>
</evidence>
<dbReference type="Proteomes" id="UP000238605">
    <property type="component" value="Unassembled WGS sequence"/>
</dbReference>
<dbReference type="GO" id="GO:0016787">
    <property type="term" value="F:hydrolase activity"/>
    <property type="evidence" value="ECO:0007669"/>
    <property type="project" value="UniProtKB-KW"/>
</dbReference>
<organism evidence="11 12">
    <name type="scientific">Caldimonas caldifontis</name>
    <dbReference type="NCBI Taxonomy" id="1452508"/>
    <lineage>
        <taxon>Bacteria</taxon>
        <taxon>Pseudomonadati</taxon>
        <taxon>Pseudomonadota</taxon>
        <taxon>Betaproteobacteria</taxon>
        <taxon>Burkholderiales</taxon>
        <taxon>Sphaerotilaceae</taxon>
        <taxon>Caldimonas</taxon>
    </lineage>
</organism>
<sequence>MATTPWYRPAWSAPAGVQSAMTTREGGASLPPFCGFNLGDHVGDDPATVARHRAQLTQALGVRAIYLHQVHGTEVVRLDDRTSVAGPLTADAAITTVPGLACTIMVADCLPVLLAHRQGRGVGAAHAGWRGLAGGVVERTVASLADAADARPSDLVAWLGPCIGPRRFEVGEEVRAAFLRGQPGADTHFKPGERPGKWWADLQGLARDRLSQCGVTEISAEPACTVEDASRFFSYRRDGRTGRMAALVWLG</sequence>
<dbReference type="NCBIfam" id="TIGR00726">
    <property type="entry name" value="peptidoglycan editing factor PgeF"/>
    <property type="match status" value="1"/>
</dbReference>
<dbReference type="Gene3D" id="3.60.140.10">
    <property type="entry name" value="CNF1/YfiH-like putative cysteine hydrolases"/>
    <property type="match status" value="1"/>
</dbReference>
<comment type="caution">
    <text evidence="11">The sequence shown here is derived from an EMBL/GenBank/DDBJ whole genome shotgun (WGS) entry which is preliminary data.</text>
</comment>
<name>A0A2S5SUV9_9BURK</name>
<comment type="similarity">
    <text evidence="2 10">Belongs to the purine nucleoside phosphorylase YfiH/LACC1 family.</text>
</comment>
<evidence type="ECO:0000256" key="7">
    <source>
        <dbReference type="ARBA" id="ARBA00047989"/>
    </source>
</evidence>
<comment type="catalytic activity">
    <reaction evidence="9">
        <text>S-methyl-5'-thioadenosine + phosphate = 5-(methylsulfanyl)-alpha-D-ribose 1-phosphate + adenine</text>
        <dbReference type="Rhea" id="RHEA:11852"/>
        <dbReference type="ChEBI" id="CHEBI:16708"/>
        <dbReference type="ChEBI" id="CHEBI:17509"/>
        <dbReference type="ChEBI" id="CHEBI:43474"/>
        <dbReference type="ChEBI" id="CHEBI:58533"/>
        <dbReference type="EC" id="2.4.2.28"/>
    </reaction>
    <physiologicalReaction direction="left-to-right" evidence="9">
        <dbReference type="Rhea" id="RHEA:11853"/>
    </physiologicalReaction>
</comment>
<evidence type="ECO:0000256" key="5">
    <source>
        <dbReference type="ARBA" id="ARBA00022801"/>
    </source>
</evidence>
<reference evidence="11 12" key="1">
    <citation type="submission" date="2018-02" db="EMBL/GenBank/DDBJ databases">
        <title>Reclassifiation of [Polyangium] brachysporum DSM 7029 as Guopingzhaonella breviflexa gen. nov., sp. nov., a member of the family Comamonadaceae.</title>
        <authorList>
            <person name="Tang B."/>
        </authorList>
    </citation>
    <scope>NUCLEOTIDE SEQUENCE [LARGE SCALE GENOMIC DNA]</scope>
    <source>
        <strain evidence="11 12">BCRC 80649</strain>
    </source>
</reference>
<keyword evidence="12" id="KW-1185">Reference proteome</keyword>
<evidence type="ECO:0000256" key="1">
    <source>
        <dbReference type="ARBA" id="ARBA00000553"/>
    </source>
</evidence>
<gene>
    <name evidence="11" type="primary">pgeF</name>
    <name evidence="11" type="ORF">C1704_09485</name>
</gene>
<evidence type="ECO:0000256" key="3">
    <source>
        <dbReference type="ARBA" id="ARBA00022679"/>
    </source>
</evidence>
<dbReference type="InterPro" id="IPR003730">
    <property type="entry name" value="Cu_polyphenol_OxRdtase"/>
</dbReference>
<dbReference type="GO" id="GO:0017061">
    <property type="term" value="F:S-methyl-5-thioadenosine phosphorylase activity"/>
    <property type="evidence" value="ECO:0007669"/>
    <property type="project" value="UniProtKB-EC"/>
</dbReference>
<proteinExistence type="inferred from homology"/>
<dbReference type="AlphaFoldDB" id="A0A2S5SUV9"/>
<dbReference type="OrthoDB" id="4279at2"/>
<comment type="catalytic activity">
    <reaction evidence="1">
        <text>inosine + phosphate = alpha-D-ribose 1-phosphate + hypoxanthine</text>
        <dbReference type="Rhea" id="RHEA:27646"/>
        <dbReference type="ChEBI" id="CHEBI:17368"/>
        <dbReference type="ChEBI" id="CHEBI:17596"/>
        <dbReference type="ChEBI" id="CHEBI:43474"/>
        <dbReference type="ChEBI" id="CHEBI:57720"/>
        <dbReference type="EC" id="2.4.2.1"/>
    </reaction>
    <physiologicalReaction direction="left-to-right" evidence="1">
        <dbReference type="Rhea" id="RHEA:27647"/>
    </physiologicalReaction>
</comment>
<evidence type="ECO:0000256" key="6">
    <source>
        <dbReference type="ARBA" id="ARBA00022833"/>
    </source>
</evidence>
<dbReference type="PANTHER" id="PTHR30616:SF2">
    <property type="entry name" value="PURINE NUCLEOSIDE PHOSPHORYLASE LACC1"/>
    <property type="match status" value="1"/>
</dbReference>
<dbReference type="InterPro" id="IPR038371">
    <property type="entry name" value="Cu_polyphenol_OxRdtase_sf"/>
</dbReference>
<keyword evidence="4" id="KW-0479">Metal-binding</keyword>
<evidence type="ECO:0000256" key="9">
    <source>
        <dbReference type="ARBA" id="ARBA00049893"/>
    </source>
</evidence>
<evidence type="ECO:0000256" key="8">
    <source>
        <dbReference type="ARBA" id="ARBA00048968"/>
    </source>
</evidence>
<keyword evidence="5" id="KW-0378">Hydrolase</keyword>
<dbReference type="GO" id="GO:0005507">
    <property type="term" value="F:copper ion binding"/>
    <property type="evidence" value="ECO:0007669"/>
    <property type="project" value="TreeGrafter"/>
</dbReference>
<dbReference type="PANTHER" id="PTHR30616">
    <property type="entry name" value="UNCHARACTERIZED PROTEIN YFIH"/>
    <property type="match status" value="1"/>
</dbReference>
<keyword evidence="6" id="KW-0862">Zinc</keyword>
<evidence type="ECO:0000256" key="2">
    <source>
        <dbReference type="ARBA" id="ARBA00007353"/>
    </source>
</evidence>
<comment type="catalytic activity">
    <reaction evidence="8">
        <text>adenosine + phosphate = alpha-D-ribose 1-phosphate + adenine</text>
        <dbReference type="Rhea" id="RHEA:27642"/>
        <dbReference type="ChEBI" id="CHEBI:16335"/>
        <dbReference type="ChEBI" id="CHEBI:16708"/>
        <dbReference type="ChEBI" id="CHEBI:43474"/>
        <dbReference type="ChEBI" id="CHEBI:57720"/>
        <dbReference type="EC" id="2.4.2.1"/>
    </reaction>
    <physiologicalReaction direction="left-to-right" evidence="8">
        <dbReference type="Rhea" id="RHEA:27643"/>
    </physiologicalReaction>
</comment>
<protein>
    <recommendedName>
        <fullName evidence="10">Purine nucleoside phosphorylase</fullName>
    </recommendedName>
</protein>
<dbReference type="EMBL" id="PSNX01000007">
    <property type="protein sequence ID" value="PPE66525.1"/>
    <property type="molecule type" value="Genomic_DNA"/>
</dbReference>
<dbReference type="Pfam" id="PF02578">
    <property type="entry name" value="Cu-oxidase_4"/>
    <property type="match status" value="1"/>
</dbReference>
<dbReference type="InterPro" id="IPR011324">
    <property type="entry name" value="Cytotoxic_necrot_fac-like_cat"/>
</dbReference>
<evidence type="ECO:0000256" key="10">
    <source>
        <dbReference type="RuleBase" id="RU361274"/>
    </source>
</evidence>
<comment type="catalytic activity">
    <reaction evidence="7">
        <text>adenosine + H2O + H(+) = inosine + NH4(+)</text>
        <dbReference type="Rhea" id="RHEA:24408"/>
        <dbReference type="ChEBI" id="CHEBI:15377"/>
        <dbReference type="ChEBI" id="CHEBI:15378"/>
        <dbReference type="ChEBI" id="CHEBI:16335"/>
        <dbReference type="ChEBI" id="CHEBI:17596"/>
        <dbReference type="ChEBI" id="CHEBI:28938"/>
        <dbReference type="EC" id="3.5.4.4"/>
    </reaction>
    <physiologicalReaction direction="left-to-right" evidence="7">
        <dbReference type="Rhea" id="RHEA:24409"/>
    </physiologicalReaction>
</comment>
<evidence type="ECO:0000256" key="4">
    <source>
        <dbReference type="ARBA" id="ARBA00022723"/>
    </source>
</evidence>
<evidence type="ECO:0000313" key="12">
    <source>
        <dbReference type="Proteomes" id="UP000238605"/>
    </source>
</evidence>